<sequence length="496" mass="54138">MGVKSAEGAAKRLEVGRIQPKWTASHIRFPHVWVEACVPYGNYRGSRNDDSGFHWIPLDPSFKEMTYTDGTTVADIPNFSFDYSQYLAKRTTVMAHEALQDQMEAALGSPLVNGGGYRGAILQRNIDVLPSTLPYDVERFKDWGTGRSETAVLPDSHRYYAQITVQNRSNTLLAPPLIRPMPELASSRLTLSFVQTNASNTAAGNVSAWQSGTAMEVPCASGPTYGQTLVQPVFKRDGVDITPAGNRTSVGFCTNDNKLTLRLSLNNSEINKVQYAGIGAHNYHALQIFAFQTSDDLIEQRSAKLLDAVESNANPNARIDDTLGEFLHIAGLKYMDYITEAGKAIGRLYGETGDSGNHIGLTSTAMKVAYVFDLPFAVSRKGLLVDVPGGRTRSRNIVSGAINYNGYLLTGYADSAYESYIWQEQAHVDAVSTVRGLQFANDTGLPVVILSSSADVDTQLNIGCPASPIDLNYSSKLKTYLVPERKSIKVITINVL</sequence>
<keyword evidence="2" id="KW-1185">Reference proteome</keyword>
<organism evidence="1 2">
    <name type="scientific">Methylocaldum marinum</name>
    <dbReference type="NCBI Taxonomy" id="1432792"/>
    <lineage>
        <taxon>Bacteria</taxon>
        <taxon>Pseudomonadati</taxon>
        <taxon>Pseudomonadota</taxon>
        <taxon>Gammaproteobacteria</taxon>
        <taxon>Methylococcales</taxon>
        <taxon>Methylococcaceae</taxon>
        <taxon>Methylocaldum</taxon>
    </lineage>
</organism>
<reference evidence="1 2" key="1">
    <citation type="submission" date="2016-12" db="EMBL/GenBank/DDBJ databases">
        <title>Genome sequencing of Methylocaldum marinum.</title>
        <authorList>
            <person name="Takeuchi M."/>
            <person name="Kamagata Y."/>
            <person name="Hiraoka S."/>
            <person name="Oshima K."/>
            <person name="Hattori M."/>
            <person name="Iwasaki W."/>
        </authorList>
    </citation>
    <scope>NUCLEOTIDE SEQUENCE [LARGE SCALE GENOMIC DNA]</scope>
    <source>
        <strain evidence="1 2">S8</strain>
    </source>
</reference>
<accession>A0A250KVJ8</accession>
<dbReference type="AlphaFoldDB" id="A0A250KVJ8"/>
<dbReference type="EMBL" id="AP017928">
    <property type="protein sequence ID" value="BBA33809.1"/>
    <property type="molecule type" value="Genomic_DNA"/>
</dbReference>
<protein>
    <submittedName>
        <fullName evidence="1">RHS repeat-associated core domain-containing protein</fullName>
    </submittedName>
</protein>
<dbReference type="KEGG" id="mmai:sS8_1855"/>
<proteinExistence type="predicted"/>
<gene>
    <name evidence="1" type="ORF">sS8_1855</name>
</gene>
<name>A0A250KVJ8_9GAMM</name>
<evidence type="ECO:0000313" key="1">
    <source>
        <dbReference type="EMBL" id="BBA33809.1"/>
    </source>
</evidence>
<dbReference type="Proteomes" id="UP000266313">
    <property type="component" value="Chromosome"/>
</dbReference>
<evidence type="ECO:0000313" key="2">
    <source>
        <dbReference type="Proteomes" id="UP000266313"/>
    </source>
</evidence>